<feature type="transmembrane region" description="Helical" evidence="1">
    <location>
        <begin position="144"/>
        <end position="165"/>
    </location>
</feature>
<evidence type="ECO:0000256" key="1">
    <source>
        <dbReference type="SAM" id="Phobius"/>
    </source>
</evidence>
<dbReference type="InterPro" id="IPR050706">
    <property type="entry name" value="Cyclic-di-GMP_PDE-like"/>
</dbReference>
<feature type="domain" description="EAL" evidence="2">
    <location>
        <begin position="388"/>
        <end position="642"/>
    </location>
</feature>
<keyword evidence="5" id="KW-1185">Reference proteome</keyword>
<dbReference type="NCBIfam" id="TIGR00254">
    <property type="entry name" value="GGDEF"/>
    <property type="match status" value="1"/>
</dbReference>
<dbReference type="InterPro" id="IPR001633">
    <property type="entry name" value="EAL_dom"/>
</dbReference>
<feature type="transmembrane region" description="Helical" evidence="1">
    <location>
        <begin position="35"/>
        <end position="57"/>
    </location>
</feature>
<keyword evidence="1" id="KW-0812">Transmembrane</keyword>
<dbReference type="SUPFAM" id="SSF55073">
    <property type="entry name" value="Nucleotide cyclase"/>
    <property type="match status" value="1"/>
</dbReference>
<gene>
    <name evidence="4" type="ORF">H9660_13995</name>
</gene>
<protein>
    <submittedName>
        <fullName evidence="4">EAL domain-containing protein</fullName>
    </submittedName>
</protein>
<dbReference type="InterPro" id="IPR029787">
    <property type="entry name" value="Nucleotide_cyclase"/>
</dbReference>
<organism evidence="4 5">
    <name type="scientific">Clostridium gallinarum</name>
    <dbReference type="NCBI Taxonomy" id="2762246"/>
    <lineage>
        <taxon>Bacteria</taxon>
        <taxon>Bacillati</taxon>
        <taxon>Bacillota</taxon>
        <taxon>Clostridia</taxon>
        <taxon>Eubacteriales</taxon>
        <taxon>Clostridiaceae</taxon>
        <taxon>Clostridium</taxon>
    </lineage>
</organism>
<dbReference type="InterPro" id="IPR043128">
    <property type="entry name" value="Rev_trsase/Diguanyl_cyclase"/>
</dbReference>
<dbReference type="Pfam" id="PF00563">
    <property type="entry name" value="EAL"/>
    <property type="match status" value="1"/>
</dbReference>
<proteinExistence type="predicted"/>
<evidence type="ECO:0000313" key="4">
    <source>
        <dbReference type="EMBL" id="MBD7916254.1"/>
    </source>
</evidence>
<dbReference type="Gene3D" id="3.30.70.270">
    <property type="match status" value="1"/>
</dbReference>
<dbReference type="CDD" id="cd01949">
    <property type="entry name" value="GGDEF"/>
    <property type="match status" value="1"/>
</dbReference>
<keyword evidence="1" id="KW-0472">Membrane</keyword>
<dbReference type="CDD" id="cd01948">
    <property type="entry name" value="EAL"/>
    <property type="match status" value="1"/>
</dbReference>
<feature type="transmembrane region" description="Helical" evidence="1">
    <location>
        <begin position="195"/>
        <end position="214"/>
    </location>
</feature>
<dbReference type="PROSITE" id="PS50887">
    <property type="entry name" value="GGDEF"/>
    <property type="match status" value="1"/>
</dbReference>
<feature type="transmembrane region" description="Helical" evidence="1">
    <location>
        <begin position="172"/>
        <end position="189"/>
    </location>
</feature>
<dbReference type="EMBL" id="JACSQZ010000069">
    <property type="protein sequence ID" value="MBD7916254.1"/>
    <property type="molecule type" value="Genomic_DNA"/>
</dbReference>
<dbReference type="InterPro" id="IPR035919">
    <property type="entry name" value="EAL_sf"/>
</dbReference>
<reference evidence="4 5" key="1">
    <citation type="submission" date="2020-08" db="EMBL/GenBank/DDBJ databases">
        <title>A Genomic Blueprint of the Chicken Gut Microbiome.</title>
        <authorList>
            <person name="Gilroy R."/>
            <person name="Ravi A."/>
            <person name="Getino M."/>
            <person name="Pursley I."/>
            <person name="Horton D.L."/>
            <person name="Alikhan N.-F."/>
            <person name="Baker D."/>
            <person name="Gharbi K."/>
            <person name="Hall N."/>
            <person name="Watson M."/>
            <person name="Adriaenssens E.M."/>
            <person name="Foster-Nyarko E."/>
            <person name="Jarju S."/>
            <person name="Secka A."/>
            <person name="Antonio M."/>
            <person name="Oren A."/>
            <person name="Chaudhuri R."/>
            <person name="La Ragione R.M."/>
            <person name="Hildebrand F."/>
            <person name="Pallen M.J."/>
        </authorList>
    </citation>
    <scope>NUCLEOTIDE SEQUENCE [LARGE SCALE GENOMIC DNA]</scope>
    <source>
        <strain evidence="4 5">Sa3CUN1</strain>
    </source>
</reference>
<feature type="transmembrane region" description="Helical" evidence="1">
    <location>
        <begin position="63"/>
        <end position="91"/>
    </location>
</feature>
<evidence type="ECO:0000259" key="2">
    <source>
        <dbReference type="PROSITE" id="PS50883"/>
    </source>
</evidence>
<feature type="domain" description="GGDEF" evidence="3">
    <location>
        <begin position="248"/>
        <end position="379"/>
    </location>
</feature>
<dbReference type="Gene3D" id="3.20.20.450">
    <property type="entry name" value="EAL domain"/>
    <property type="match status" value="1"/>
</dbReference>
<sequence length="643" mass="74767">MEWNIMPEFCALIILIIVWMYEKKGNNIPSFKNRVFKLCLMTTFMGISSNIISTIMIEHYKELPIWATWIVTTIYFIFIPLMGMIYFYYVVASIYIKYKEIKNVLLIASIPTFFYFIAIIFNFFTKLIFDISPEKGYVRGELIGVTYLIFYFYCLAIVFLVAYKYKKIEQKTIRILLMFPMLSTLIVIIQQTHKYIILSGFSASCALLIVYLYLQNKQIYIDYLTKIPNRGQLLNMLDFQLQSGKKKEKIALIVISLREFKIINDRYGQQIGDIFLQEISKLLCKISPKESVYRFNGDEFAVLLSGESYTNIEQYVNQVQEEMNKMWRIGEYSTYLSIAIGIVRCSSDNRTVESIIQSVEYAVAMAKKKKNNYICFFDDKVLKEMKRKKIIAEILREKLKEESFEMYYQPIYDVETKKFLYLESLIRINDSPIGPIYPNEFIPIAEETGIIIEMTYVILDKVCKFIKSVIDNKIPIRCVHVNFSPLQFSQMDLEERVIEIIKKNGIPSNTIKIEFTESALADSTESVIKFSKEMKKHGIKMGLDDFGTGYSNVSTVMSIPFHTVKLDKSLVWMAMKSEGAAIMFKNIIGAFKGIGMQLVAEGIETEEQKKAVIDFGVEQIQGYYFSKPLPREEALQFLKENSK</sequence>
<feature type="transmembrane region" description="Helical" evidence="1">
    <location>
        <begin position="103"/>
        <end position="124"/>
    </location>
</feature>
<dbReference type="SUPFAM" id="SSF141868">
    <property type="entry name" value="EAL domain-like"/>
    <property type="match status" value="1"/>
</dbReference>
<dbReference type="Proteomes" id="UP000640335">
    <property type="component" value="Unassembled WGS sequence"/>
</dbReference>
<dbReference type="PROSITE" id="PS50883">
    <property type="entry name" value="EAL"/>
    <property type="match status" value="1"/>
</dbReference>
<comment type="caution">
    <text evidence="4">The sequence shown here is derived from an EMBL/GenBank/DDBJ whole genome shotgun (WGS) entry which is preliminary data.</text>
</comment>
<dbReference type="Pfam" id="PF00990">
    <property type="entry name" value="GGDEF"/>
    <property type="match status" value="1"/>
</dbReference>
<accession>A0ABR8Q7K5</accession>
<evidence type="ECO:0000259" key="3">
    <source>
        <dbReference type="PROSITE" id="PS50887"/>
    </source>
</evidence>
<name>A0ABR8Q7K5_9CLOT</name>
<dbReference type="RefSeq" id="WP_191750998.1">
    <property type="nucleotide sequence ID" value="NZ_JACSQZ010000069.1"/>
</dbReference>
<dbReference type="SMART" id="SM00267">
    <property type="entry name" value="GGDEF"/>
    <property type="match status" value="1"/>
</dbReference>
<dbReference type="SMART" id="SM00052">
    <property type="entry name" value="EAL"/>
    <property type="match status" value="1"/>
</dbReference>
<dbReference type="PANTHER" id="PTHR33121:SF70">
    <property type="entry name" value="SIGNALING PROTEIN YKOW"/>
    <property type="match status" value="1"/>
</dbReference>
<keyword evidence="1" id="KW-1133">Transmembrane helix</keyword>
<evidence type="ECO:0000313" key="5">
    <source>
        <dbReference type="Proteomes" id="UP000640335"/>
    </source>
</evidence>
<dbReference type="InterPro" id="IPR000160">
    <property type="entry name" value="GGDEF_dom"/>
</dbReference>
<dbReference type="PANTHER" id="PTHR33121">
    <property type="entry name" value="CYCLIC DI-GMP PHOSPHODIESTERASE PDEF"/>
    <property type="match status" value="1"/>
</dbReference>
<feature type="transmembrane region" description="Helical" evidence="1">
    <location>
        <begin position="6"/>
        <end position="23"/>
    </location>
</feature>